<feature type="transmembrane region" description="Helical" evidence="9">
    <location>
        <begin position="1033"/>
        <end position="1051"/>
    </location>
</feature>
<comment type="caution">
    <text evidence="11">The sequence shown here is derived from an EMBL/GenBank/DDBJ whole genome shotgun (WGS) entry which is preliminary data.</text>
</comment>
<evidence type="ECO:0000256" key="7">
    <source>
        <dbReference type="ARBA" id="ARBA00023136"/>
    </source>
</evidence>
<keyword evidence="5" id="KW-0067">ATP-binding</keyword>
<feature type="transmembrane region" description="Helical" evidence="9">
    <location>
        <begin position="871"/>
        <end position="893"/>
    </location>
</feature>
<dbReference type="InterPro" id="IPR043926">
    <property type="entry name" value="ABCG_dom"/>
</dbReference>
<protein>
    <recommendedName>
        <fullName evidence="10">ABC transporter domain-containing protein</fullName>
    </recommendedName>
</protein>
<comment type="subcellular location">
    <subcellularLocation>
        <location evidence="1">Membrane</location>
        <topology evidence="1">Multi-pass membrane protein</topology>
    </subcellularLocation>
</comment>
<keyword evidence="3 9" id="KW-0812">Transmembrane</keyword>
<accession>A0A4D9CT07</accession>
<evidence type="ECO:0000256" key="2">
    <source>
        <dbReference type="ARBA" id="ARBA00022448"/>
    </source>
</evidence>
<evidence type="ECO:0000256" key="8">
    <source>
        <dbReference type="SAM" id="MobiDB-lite"/>
    </source>
</evidence>
<organism evidence="11 12">
    <name type="scientific">Nannochloropsis salina CCMP1776</name>
    <dbReference type="NCBI Taxonomy" id="1027361"/>
    <lineage>
        <taxon>Eukaryota</taxon>
        <taxon>Sar</taxon>
        <taxon>Stramenopiles</taxon>
        <taxon>Ochrophyta</taxon>
        <taxon>Eustigmatophyceae</taxon>
        <taxon>Eustigmatales</taxon>
        <taxon>Monodopsidaceae</taxon>
        <taxon>Microchloropsis</taxon>
        <taxon>Microchloropsis salina</taxon>
    </lineage>
</organism>
<feature type="transmembrane region" description="Helical" evidence="9">
    <location>
        <begin position="811"/>
        <end position="827"/>
    </location>
</feature>
<dbReference type="InterPro" id="IPR003593">
    <property type="entry name" value="AAA+_ATPase"/>
</dbReference>
<dbReference type="PROSITE" id="PS50893">
    <property type="entry name" value="ABC_TRANSPORTER_2"/>
    <property type="match status" value="1"/>
</dbReference>
<dbReference type="EMBL" id="SDOX01000122">
    <property type="protein sequence ID" value="TFJ81684.1"/>
    <property type="molecule type" value="Genomic_DNA"/>
</dbReference>
<dbReference type="Proteomes" id="UP000355283">
    <property type="component" value="Unassembled WGS sequence"/>
</dbReference>
<feature type="compositionally biased region" description="Basic and acidic residues" evidence="8">
    <location>
        <begin position="1194"/>
        <end position="1218"/>
    </location>
</feature>
<evidence type="ECO:0000256" key="4">
    <source>
        <dbReference type="ARBA" id="ARBA00022741"/>
    </source>
</evidence>
<dbReference type="InterPro" id="IPR027417">
    <property type="entry name" value="P-loop_NTPase"/>
</dbReference>
<evidence type="ECO:0000256" key="5">
    <source>
        <dbReference type="ARBA" id="ARBA00022840"/>
    </source>
</evidence>
<dbReference type="GO" id="GO:0016887">
    <property type="term" value="F:ATP hydrolysis activity"/>
    <property type="evidence" value="ECO:0007669"/>
    <property type="project" value="InterPro"/>
</dbReference>
<dbReference type="PROSITE" id="PS00211">
    <property type="entry name" value="ABC_TRANSPORTER_1"/>
    <property type="match status" value="1"/>
</dbReference>
<feature type="domain" description="ABC transporter" evidence="10">
    <location>
        <begin position="399"/>
        <end position="642"/>
    </location>
</feature>
<feature type="region of interest" description="Disordered" evidence="8">
    <location>
        <begin position="320"/>
        <end position="384"/>
    </location>
</feature>
<dbReference type="GO" id="GO:0016020">
    <property type="term" value="C:membrane"/>
    <property type="evidence" value="ECO:0007669"/>
    <property type="project" value="UniProtKB-SubCell"/>
</dbReference>
<feature type="region of interest" description="Disordered" evidence="8">
    <location>
        <begin position="1160"/>
        <end position="1218"/>
    </location>
</feature>
<feature type="compositionally biased region" description="Polar residues" evidence="8">
    <location>
        <begin position="325"/>
        <end position="356"/>
    </location>
</feature>
<dbReference type="GO" id="GO:0005524">
    <property type="term" value="F:ATP binding"/>
    <property type="evidence" value="ECO:0007669"/>
    <property type="project" value="UniProtKB-KW"/>
</dbReference>
<evidence type="ECO:0000256" key="6">
    <source>
        <dbReference type="ARBA" id="ARBA00022989"/>
    </source>
</evidence>
<gene>
    <name evidence="11" type="ORF">NSK_006935</name>
</gene>
<evidence type="ECO:0000313" key="11">
    <source>
        <dbReference type="EMBL" id="TFJ81684.1"/>
    </source>
</evidence>
<keyword evidence="12" id="KW-1185">Reference proteome</keyword>
<feature type="transmembrane region" description="Helical" evidence="9">
    <location>
        <begin position="248"/>
        <end position="273"/>
    </location>
</feature>
<dbReference type="AlphaFoldDB" id="A0A4D9CT07"/>
<dbReference type="InterPro" id="IPR017871">
    <property type="entry name" value="ABC_transporter-like_CS"/>
</dbReference>
<dbReference type="InterPro" id="IPR003439">
    <property type="entry name" value="ABC_transporter-like_ATP-bd"/>
</dbReference>
<keyword evidence="4" id="KW-0547">Nucleotide-binding</keyword>
<dbReference type="SUPFAM" id="SSF52540">
    <property type="entry name" value="P-loop containing nucleoside triphosphate hydrolases"/>
    <property type="match status" value="1"/>
</dbReference>
<name>A0A4D9CT07_9STRA</name>
<dbReference type="OrthoDB" id="66620at2759"/>
<feature type="transmembrane region" description="Helical" evidence="9">
    <location>
        <begin position="935"/>
        <end position="952"/>
    </location>
</feature>
<evidence type="ECO:0000256" key="9">
    <source>
        <dbReference type="SAM" id="Phobius"/>
    </source>
</evidence>
<reference evidence="11 12" key="1">
    <citation type="submission" date="2019-01" db="EMBL/GenBank/DDBJ databases">
        <title>Nuclear Genome Assembly of the Microalgal Biofuel strain Nannochloropsis salina CCMP1776.</title>
        <authorList>
            <person name="Hovde B."/>
        </authorList>
    </citation>
    <scope>NUCLEOTIDE SEQUENCE [LARGE SCALE GENOMIC DNA]</scope>
    <source>
        <strain evidence="11 12">CCMP1776</strain>
    </source>
</reference>
<feature type="transmembrane region" description="Helical" evidence="9">
    <location>
        <begin position="905"/>
        <end position="928"/>
    </location>
</feature>
<keyword evidence="7 9" id="KW-0472">Membrane</keyword>
<sequence length="1218" mass="133565">MSFPLATMTFPGPSSGNVNGPVILQPLDVMVSNATETPPPGPESVWTRPVLGINALLHVPRFSDWSGGDATRDGLGGVAVLFGGKITQVGNVGALQFPKNSHDHLQEGSPWFKGVSEAAVEAQSLISMKDANLQGPECWESETESLLRSEALGLPVGGHGASMSFCCFVGSLCPFEGVAVLCPLEGGYFCLPNMTRPDCCAEGHYCPTPGVVMLCEQGGYCPVGSSAIVPCTWWMWCRKPGLKRPDKIAAGVVALVLVFSTFAALAVLNKIFLRCRFYYRQSRDTERRKRGLLTSRGTHYQELHEPLLQIKEIFDREKDGEKNSDNISSANHSNKIKQTQTAISTLGSTKSTTTPLRSAKRCSISGEEEGPGVARPSLGGRSSVGPVLRERHKVDRIDLQFRDLTVELPGGRRKVLNGVTGGFRSGRVTAVMGPSGCGKTTLISALSNRLGLGTRVIGRTFINGSPESSTALHDVMGFVPQDDIMYEDLTVKENLLYCCQLRADPSMSRAEQRQHVNRVIDSLGLFPSRHSLIGSTEDRGISGGQRKRVNVGMELTSKPLVLFLDEPTSGLDSTTSAELMQYLHRLTATGLTIAAVIHQPRIEVFLGVDDVIFLGRGGRVAYYGSARDAVQYFTEQGFPFEPTVNPADRILDIITKADDSLYEAWQIFSSSSARNGSDLRRGELFGYWIPSEAGNVGDDGVDGAEDWRRSLSTGSSSSGSSIYRSGCHTSASQYGGKKEQYQHSQRWNMGGNFAIEGRRYTTMQMDSLLGVVYEEQLPQRRYPAFYSQVWSCLSRSLVQQHNNLGVVRQDLAMLMVFGLLVGLFDLGVKQYELSVLCMGLTSTLTGVRFFSAERVVFWRECSAGISIPAYFLGKVLSALPCTTLYPLAYLSFYYNMGFPRVSFTFYYLILLWAAWVCFGVGVIMSLLLEPKNAQIGGVVIALVGFLFGGHTPDVKTLQTSLPGKMGMWLSYVRWSIGALFLQDASLAPQCQALASVGALASEGFVSEALTQDTLPQNFEARVVDTEVAHCQQMLINICILYLGTAMVLMWLSGRYRARMIGWDYFKVGLKQWRARLRDRFYGFLQRHQDWLPRWVISLAVARQHGARTGDLYDNDNEVEAEILKDWEEGDIADTGRREREKEGHDVTPARTANAVVNVKSRGSSEGGNEVAGLLQIPPKSTGTSPPTLSASSPPHRESDQCDNRGAKEEEDGHASEQV</sequence>
<keyword evidence="6 9" id="KW-1133">Transmembrane helix</keyword>
<dbReference type="SMART" id="SM00382">
    <property type="entry name" value="AAA"/>
    <property type="match status" value="1"/>
</dbReference>
<evidence type="ECO:0000256" key="3">
    <source>
        <dbReference type="ARBA" id="ARBA00022692"/>
    </source>
</evidence>
<dbReference type="InterPro" id="IPR050352">
    <property type="entry name" value="ABCG_transporters"/>
</dbReference>
<feature type="compositionally biased region" description="Low complexity" evidence="8">
    <location>
        <begin position="1180"/>
        <end position="1193"/>
    </location>
</feature>
<evidence type="ECO:0000259" key="10">
    <source>
        <dbReference type="PROSITE" id="PS50893"/>
    </source>
</evidence>
<dbReference type="PANTHER" id="PTHR48041">
    <property type="entry name" value="ABC TRANSPORTER G FAMILY MEMBER 28"/>
    <property type="match status" value="1"/>
</dbReference>
<dbReference type="Gene3D" id="3.40.50.300">
    <property type="entry name" value="P-loop containing nucleotide triphosphate hydrolases"/>
    <property type="match status" value="1"/>
</dbReference>
<dbReference type="Pfam" id="PF19055">
    <property type="entry name" value="ABC2_membrane_7"/>
    <property type="match status" value="2"/>
</dbReference>
<evidence type="ECO:0000256" key="1">
    <source>
        <dbReference type="ARBA" id="ARBA00004141"/>
    </source>
</evidence>
<dbReference type="FunFam" id="3.40.50.300:FF:000367">
    <property type="entry name" value="ABC transporter G family member 24"/>
    <property type="match status" value="1"/>
</dbReference>
<evidence type="ECO:0000313" key="12">
    <source>
        <dbReference type="Proteomes" id="UP000355283"/>
    </source>
</evidence>
<dbReference type="Pfam" id="PF00005">
    <property type="entry name" value="ABC_tran"/>
    <property type="match status" value="1"/>
</dbReference>
<keyword evidence="2" id="KW-0813">Transport</keyword>
<dbReference type="GO" id="GO:0140359">
    <property type="term" value="F:ABC-type transporter activity"/>
    <property type="evidence" value="ECO:0007669"/>
    <property type="project" value="InterPro"/>
</dbReference>
<dbReference type="PANTHER" id="PTHR48041:SF91">
    <property type="entry name" value="ABC TRANSPORTER G FAMILY MEMBER 28"/>
    <property type="match status" value="1"/>
</dbReference>
<proteinExistence type="predicted"/>